<dbReference type="EMBL" id="GFDL01012812">
    <property type="protein sequence ID" value="JAV22233.1"/>
    <property type="molecule type" value="Transcribed_RNA"/>
</dbReference>
<dbReference type="InterPro" id="IPR001900">
    <property type="entry name" value="RNase_II/R"/>
</dbReference>
<dbReference type="GO" id="GO:0006402">
    <property type="term" value="P:mRNA catabolic process"/>
    <property type="evidence" value="ECO:0007669"/>
    <property type="project" value="TreeGrafter"/>
</dbReference>
<name>A0A1Q3F3W7_CULTA</name>
<dbReference type="PROSITE" id="PS01175">
    <property type="entry name" value="RIBONUCLEASE_II"/>
    <property type="match status" value="1"/>
</dbReference>
<dbReference type="InterPro" id="IPR012340">
    <property type="entry name" value="NA-bd_OB-fold"/>
</dbReference>
<dbReference type="AlphaFoldDB" id="A0A1Q3F3W7"/>
<dbReference type="Pfam" id="PF00773">
    <property type="entry name" value="RNB"/>
    <property type="match status" value="1"/>
</dbReference>
<dbReference type="GO" id="GO:0010587">
    <property type="term" value="P:miRNA catabolic process"/>
    <property type="evidence" value="ECO:0007669"/>
    <property type="project" value="TreeGrafter"/>
</dbReference>
<dbReference type="InterPro" id="IPR050180">
    <property type="entry name" value="RNR_Ribonuclease"/>
</dbReference>
<comment type="similarity">
    <text evidence="1">Belongs to the RNR ribonuclease family.</text>
</comment>
<sequence length="1160" mass="129190">MSAKDYLRELREEIKSDTRKMLQETLPSTDPVPDDDGDDSSGSSTGSDPPLSTGEDNDADGNIEFVELVSANKPNKPDKENEKPPPPAGGDPDPVKLKKEILKKHNAANKKLEKKREECRKLDGTQEGELVEGFVGMAGARVVEESDGSCSVTSSAKSKTSSKKQKPVVIDPAVQKRFEAHSQKICNRIKAVQSKLQQLRLTGAVSDNSSTVSSTSGTGSKATTKAAVKNAKKTAKNAQTPQNKNFVSTKDGSAAFFPDPQTTTPFSQLNLTANYKAQVPPPLPSCIQGLAKQENILLLTLLTLNPKQRDDYLLMLGKENSLLTAVKGGYQKGQPAKPVEINPSLQEFAVNLKSRAMVQLYGAQARQATQDEVSRPFLTVTAADKIQEVKKVREVRTFEDEVSYLLNNGKVTDKANYKQELTLQNVSKAERNAFLTEANQKALRDLVDELVKNERGYVVEGVLRVNVNNNSQAFVDDHTRAADVYINSVLLRKCAMDGDLVRVFVKHGEPEEESEDSPTKSERLKNNWGFVVDIVEKRHSRVCVGTFMPYYQSANQYIRFSPRDLKIPVMRIYKQHWPEAIFKNEFKQLESVIYQAEIIEWREDVPIGTILRSIGKCGELEVENQALLVEYDLDVSPYSEEIISSLPPSPFQIPEEELKKREDLREECVFTIDPLTARDLDDALSCKVLKNGNFEIGVHISDVSYFLKEGSELDELVKLRATSIYMVDNVYHMLPKPLCFLCSLLPGEDKLAFSVFWEITPDAKVLSTRFAKTVINSCTQLAYEHAQVMLDKPTENLRVEDFPPILHGYTPNFLSRIVNQLQSIAVQLRARRMENGCIKINQPKLSFTLDPNTGKPTSYAVYELKTANQLIEDFMLLANSSVAKFTYSKFKDLAILRNHFAPSSTQLKNLAKLLAKHGHTLQHDSSKAIAQSFETISNACPQPEAARAVLNIMMAKPMTRALYFCSAFAKLPEDFFHFALAIPMYTHFTSPIRRYADCLVHRVLTAALELSDPPARTPEELAQLATICNVKKYNAKLAGDASSLLYFKHYLRQAKSIKTTAAVSDIGQQLIELVLISTGHVCKVSYKSLAKVADFKLTEDTKPVRHCLLLPKDKKIAPAELRLFSEVRVTVQLVKEAVTVTSVLPPLLLAPKAPAASVET</sequence>
<feature type="region of interest" description="Disordered" evidence="2">
    <location>
        <begin position="14"/>
        <end position="116"/>
    </location>
</feature>
<organism evidence="4">
    <name type="scientific">Culex tarsalis</name>
    <name type="common">Encephalitis mosquito</name>
    <dbReference type="NCBI Taxonomy" id="7177"/>
    <lineage>
        <taxon>Eukaryota</taxon>
        <taxon>Metazoa</taxon>
        <taxon>Ecdysozoa</taxon>
        <taxon>Arthropoda</taxon>
        <taxon>Hexapoda</taxon>
        <taxon>Insecta</taxon>
        <taxon>Pterygota</taxon>
        <taxon>Neoptera</taxon>
        <taxon>Endopterygota</taxon>
        <taxon>Diptera</taxon>
        <taxon>Nematocera</taxon>
        <taxon>Culicoidea</taxon>
        <taxon>Culicidae</taxon>
        <taxon>Culicinae</taxon>
        <taxon>Culicini</taxon>
        <taxon>Culex</taxon>
        <taxon>Culex</taxon>
    </lineage>
</organism>
<dbReference type="PANTHER" id="PTHR23355">
    <property type="entry name" value="RIBONUCLEASE"/>
    <property type="match status" value="1"/>
</dbReference>
<dbReference type="SUPFAM" id="SSF50249">
    <property type="entry name" value="Nucleic acid-binding proteins"/>
    <property type="match status" value="2"/>
</dbReference>
<feature type="compositionally biased region" description="Low complexity" evidence="2">
    <location>
        <begin position="149"/>
        <end position="159"/>
    </location>
</feature>
<dbReference type="GO" id="GO:0000175">
    <property type="term" value="F:3'-5'-RNA exonuclease activity"/>
    <property type="evidence" value="ECO:0007669"/>
    <property type="project" value="TreeGrafter"/>
</dbReference>
<dbReference type="InterPro" id="IPR041505">
    <property type="entry name" value="Dis3_CSD2"/>
</dbReference>
<feature type="domain" description="RNB" evidence="3">
    <location>
        <begin position="661"/>
        <end position="1010"/>
    </location>
</feature>
<dbReference type="SMART" id="SM00955">
    <property type="entry name" value="RNB"/>
    <property type="match status" value="1"/>
</dbReference>
<dbReference type="InterPro" id="IPR022966">
    <property type="entry name" value="RNase_II/R_CS"/>
</dbReference>
<evidence type="ECO:0000313" key="4">
    <source>
        <dbReference type="EMBL" id="JAV22233.1"/>
    </source>
</evidence>
<evidence type="ECO:0000256" key="1">
    <source>
        <dbReference type="RuleBase" id="RU003901"/>
    </source>
</evidence>
<dbReference type="GO" id="GO:0003723">
    <property type="term" value="F:RNA binding"/>
    <property type="evidence" value="ECO:0007669"/>
    <property type="project" value="InterPro"/>
</dbReference>
<dbReference type="Pfam" id="PF17849">
    <property type="entry name" value="OB_Dis3"/>
    <property type="match status" value="1"/>
</dbReference>
<feature type="region of interest" description="Disordered" evidence="2">
    <location>
        <begin position="144"/>
        <end position="168"/>
    </location>
</feature>
<dbReference type="PROSITE" id="PS00018">
    <property type="entry name" value="EF_HAND_1"/>
    <property type="match status" value="1"/>
</dbReference>
<dbReference type="Gene3D" id="2.40.50.700">
    <property type="match status" value="1"/>
</dbReference>
<dbReference type="Gene3D" id="2.40.50.690">
    <property type="match status" value="1"/>
</dbReference>
<proteinExistence type="inferred from homology"/>
<dbReference type="InterPro" id="IPR018247">
    <property type="entry name" value="EF_Hand_1_Ca_BS"/>
</dbReference>
<dbReference type="GO" id="GO:0000932">
    <property type="term" value="C:P-body"/>
    <property type="evidence" value="ECO:0007669"/>
    <property type="project" value="TreeGrafter"/>
</dbReference>
<evidence type="ECO:0000259" key="3">
    <source>
        <dbReference type="SMART" id="SM00955"/>
    </source>
</evidence>
<evidence type="ECO:0000256" key="2">
    <source>
        <dbReference type="SAM" id="MobiDB-lite"/>
    </source>
</evidence>
<reference evidence="4" key="1">
    <citation type="submission" date="2017-01" db="EMBL/GenBank/DDBJ databases">
        <title>A deep insight into the sialotranscriptome of adult male and female Cluex tarsalis mosquitoes.</title>
        <authorList>
            <person name="Ribeiro J.M."/>
            <person name="Moreira F."/>
            <person name="Bernard K.A."/>
            <person name="Calvo E."/>
        </authorList>
    </citation>
    <scope>NUCLEOTIDE SEQUENCE</scope>
    <source>
        <strain evidence="4">Kern County</strain>
        <tissue evidence="4">Salivary glands</tissue>
    </source>
</reference>
<accession>A0A1Q3F3W7</accession>
<feature type="compositionally biased region" description="Low complexity" evidence="2">
    <location>
        <begin position="40"/>
        <end position="54"/>
    </location>
</feature>
<protein>
    <submittedName>
        <fullName evidence="4">Putative exosomal 3'-5' exoribonuclease complex subunit</fullName>
    </submittedName>
</protein>
<dbReference type="PANTHER" id="PTHR23355:SF9">
    <property type="entry name" value="DIS3-LIKE EXONUCLEASE 2"/>
    <property type="match status" value="1"/>
</dbReference>